<reference evidence="12 13" key="1">
    <citation type="journal article" date="2017" name="Gigascience">
        <title>Draft genome of the honey bee ectoparasitic mite, Tropilaelaps mercedesae, is shaped by the parasitic life history.</title>
        <authorList>
            <person name="Dong X."/>
            <person name="Armstrong S.D."/>
            <person name="Xia D."/>
            <person name="Makepeace B.L."/>
            <person name="Darby A.C."/>
            <person name="Kadowaki T."/>
        </authorList>
    </citation>
    <scope>NUCLEOTIDE SEQUENCE [LARGE SCALE GENOMIC DNA]</scope>
    <source>
        <strain evidence="12">Wuxi-XJTLU</strain>
    </source>
</reference>
<dbReference type="GO" id="GO:0030246">
    <property type="term" value="F:carbohydrate binding"/>
    <property type="evidence" value="ECO:0007669"/>
    <property type="project" value="UniProtKB-KW"/>
</dbReference>
<dbReference type="Pfam" id="PF00652">
    <property type="entry name" value="Ricin_B_lectin"/>
    <property type="match status" value="1"/>
</dbReference>
<proteinExistence type="inferred from homology"/>
<comment type="pathway">
    <text evidence="10">Protein modification; protein glycosylation.</text>
</comment>
<dbReference type="InterPro" id="IPR000772">
    <property type="entry name" value="Ricin_B_lectin"/>
</dbReference>
<feature type="non-terminal residue" evidence="12">
    <location>
        <position position="1"/>
    </location>
</feature>
<dbReference type="AlphaFoldDB" id="A0A1V9XQT0"/>
<keyword evidence="6" id="KW-1133">Transmembrane helix</keyword>
<evidence type="ECO:0000256" key="4">
    <source>
        <dbReference type="ARBA" id="ARBA00022734"/>
    </source>
</evidence>
<evidence type="ECO:0000313" key="12">
    <source>
        <dbReference type="EMBL" id="OQR75742.1"/>
    </source>
</evidence>
<dbReference type="CDD" id="cd02510">
    <property type="entry name" value="pp-GalNAc-T"/>
    <property type="match status" value="1"/>
</dbReference>
<protein>
    <recommendedName>
        <fullName evidence="10">Polypeptide N-acetylgalactosaminyltransferase</fullName>
        <ecNumber evidence="10">2.4.1.-</ecNumber>
    </recommendedName>
    <alternativeName>
        <fullName evidence="10">Protein-UDP acetylgalactosaminyltransferase</fullName>
    </alternativeName>
</protein>
<evidence type="ECO:0000256" key="7">
    <source>
        <dbReference type="ARBA" id="ARBA00023034"/>
    </source>
</evidence>
<evidence type="ECO:0000256" key="5">
    <source>
        <dbReference type="ARBA" id="ARBA00022968"/>
    </source>
</evidence>
<keyword evidence="13" id="KW-1185">Reference proteome</keyword>
<evidence type="ECO:0000256" key="1">
    <source>
        <dbReference type="ARBA" id="ARBA00004323"/>
    </source>
</evidence>
<keyword evidence="7 10" id="KW-0333">Golgi apparatus</keyword>
<dbReference type="EC" id="2.4.1.-" evidence="10"/>
<dbReference type="CDD" id="cd23434">
    <property type="entry name" value="beta-trefoil_Ricin_GALNT2"/>
    <property type="match status" value="1"/>
</dbReference>
<keyword evidence="9 10" id="KW-1015">Disulfide bond</keyword>
<accession>A0A1V9XQT0</accession>
<keyword evidence="5" id="KW-0735">Signal-anchor</keyword>
<dbReference type="Pfam" id="PF00535">
    <property type="entry name" value="Glycos_transf_2"/>
    <property type="match status" value="1"/>
</dbReference>
<dbReference type="GO" id="GO:0006493">
    <property type="term" value="P:protein O-linked glycosylation"/>
    <property type="evidence" value="ECO:0007669"/>
    <property type="project" value="TreeGrafter"/>
</dbReference>
<dbReference type="Gene3D" id="3.90.550.10">
    <property type="entry name" value="Spore Coat Polysaccharide Biosynthesis Protein SpsA, Chain A"/>
    <property type="match status" value="1"/>
</dbReference>
<dbReference type="PROSITE" id="PS50231">
    <property type="entry name" value="RICIN_B_LECTIN"/>
    <property type="match status" value="1"/>
</dbReference>
<dbReference type="InterPro" id="IPR001173">
    <property type="entry name" value="Glyco_trans_2-like"/>
</dbReference>
<keyword evidence="10 12" id="KW-0808">Transferase</keyword>
<dbReference type="InterPro" id="IPR029044">
    <property type="entry name" value="Nucleotide-diphossugar_trans"/>
</dbReference>
<dbReference type="OrthoDB" id="429263at2759"/>
<comment type="subcellular location">
    <subcellularLocation>
        <location evidence="1 10">Golgi apparatus membrane</location>
        <topology evidence="1 10">Single-pass type II membrane protein</topology>
    </subcellularLocation>
</comment>
<dbReference type="EMBL" id="MNPL01005881">
    <property type="protein sequence ID" value="OQR75742.1"/>
    <property type="molecule type" value="Genomic_DNA"/>
</dbReference>
<dbReference type="Proteomes" id="UP000192247">
    <property type="component" value="Unassembled WGS sequence"/>
</dbReference>
<dbReference type="Gene3D" id="2.80.10.50">
    <property type="match status" value="1"/>
</dbReference>
<dbReference type="GO" id="GO:0004653">
    <property type="term" value="F:polypeptide N-acetylgalactosaminyltransferase activity"/>
    <property type="evidence" value="ECO:0007669"/>
    <property type="project" value="TreeGrafter"/>
</dbReference>
<organism evidence="12 13">
    <name type="scientific">Tropilaelaps mercedesae</name>
    <dbReference type="NCBI Taxonomy" id="418985"/>
    <lineage>
        <taxon>Eukaryota</taxon>
        <taxon>Metazoa</taxon>
        <taxon>Ecdysozoa</taxon>
        <taxon>Arthropoda</taxon>
        <taxon>Chelicerata</taxon>
        <taxon>Arachnida</taxon>
        <taxon>Acari</taxon>
        <taxon>Parasitiformes</taxon>
        <taxon>Mesostigmata</taxon>
        <taxon>Gamasina</taxon>
        <taxon>Dermanyssoidea</taxon>
        <taxon>Laelapidae</taxon>
        <taxon>Tropilaelaps</taxon>
    </lineage>
</organism>
<dbReference type="InParanoid" id="A0A1V9XQT0"/>
<keyword evidence="3" id="KW-0812">Transmembrane</keyword>
<dbReference type="UniPathway" id="UPA00378"/>
<dbReference type="InterPro" id="IPR045885">
    <property type="entry name" value="GalNAc-T"/>
</dbReference>
<name>A0A1V9XQT0_9ACAR</name>
<evidence type="ECO:0000256" key="8">
    <source>
        <dbReference type="ARBA" id="ARBA00023136"/>
    </source>
</evidence>
<evidence type="ECO:0000259" key="11">
    <source>
        <dbReference type="SMART" id="SM00458"/>
    </source>
</evidence>
<dbReference type="SMART" id="SM00458">
    <property type="entry name" value="RICIN"/>
    <property type="match status" value="1"/>
</dbReference>
<gene>
    <name evidence="12" type="ORF">BIW11_08227</name>
</gene>
<feature type="domain" description="Ricin B lectin" evidence="11">
    <location>
        <begin position="232"/>
        <end position="348"/>
    </location>
</feature>
<comment type="caution">
    <text evidence="12">The sequence shown here is derived from an EMBL/GenBank/DDBJ whole genome shotgun (WGS) entry which is preliminary data.</text>
</comment>
<dbReference type="SUPFAM" id="SSF50370">
    <property type="entry name" value="Ricin B-like lectins"/>
    <property type="match status" value="1"/>
</dbReference>
<dbReference type="InterPro" id="IPR035992">
    <property type="entry name" value="Ricin_B-like_lectins"/>
</dbReference>
<dbReference type="PANTHER" id="PTHR11675:SF119">
    <property type="entry name" value="POLYPEPTIDE N-ACETYLGALACTOSAMINYLTRANSFERASE 2"/>
    <property type="match status" value="1"/>
</dbReference>
<dbReference type="SUPFAM" id="SSF53448">
    <property type="entry name" value="Nucleotide-diphospho-sugar transferases"/>
    <property type="match status" value="1"/>
</dbReference>
<keyword evidence="10" id="KW-0464">Manganese</keyword>
<keyword evidence="8" id="KW-0472">Membrane</keyword>
<evidence type="ECO:0000256" key="10">
    <source>
        <dbReference type="RuleBase" id="RU361242"/>
    </source>
</evidence>
<dbReference type="GO" id="GO:0000139">
    <property type="term" value="C:Golgi membrane"/>
    <property type="evidence" value="ECO:0007669"/>
    <property type="project" value="UniProtKB-SubCell"/>
</dbReference>
<comment type="cofactor">
    <cofactor evidence="10">
        <name>Mn(2+)</name>
        <dbReference type="ChEBI" id="CHEBI:29035"/>
    </cofactor>
</comment>
<dbReference type="PANTHER" id="PTHR11675">
    <property type="entry name" value="N-ACETYLGALACTOSAMINYLTRANSFERASE"/>
    <property type="match status" value="1"/>
</dbReference>
<evidence type="ECO:0000256" key="3">
    <source>
        <dbReference type="ARBA" id="ARBA00022692"/>
    </source>
</evidence>
<evidence type="ECO:0000313" key="13">
    <source>
        <dbReference type="Proteomes" id="UP000192247"/>
    </source>
</evidence>
<evidence type="ECO:0000256" key="6">
    <source>
        <dbReference type="ARBA" id="ARBA00022989"/>
    </source>
</evidence>
<comment type="similarity">
    <text evidence="2 10">Belongs to the glycosyltransferase 2 family. GalNAc-T subfamily.</text>
</comment>
<evidence type="ECO:0000256" key="2">
    <source>
        <dbReference type="ARBA" id="ARBA00005680"/>
    </source>
</evidence>
<keyword evidence="10" id="KW-0328">Glycosyltransferase</keyword>
<dbReference type="STRING" id="418985.A0A1V9XQT0"/>
<keyword evidence="4 10" id="KW-0430">Lectin</keyword>
<evidence type="ECO:0000256" key="9">
    <source>
        <dbReference type="ARBA" id="ARBA00023157"/>
    </source>
</evidence>
<sequence length="349" mass="39685">SRVLGAERASAPVLTFLDSHCECNAGWLDPLLARIREDPTRVACPVIDVLSMETFAYFPASSDLRGGFDWNLVFKWEFLTRKPDSPTDPIRTPAMAGGLFAIARSEFRRLGTYDTQMDVWGAENLEMSFRVWQCGGSIEIVPCSRVGHVFRKQHPYTFPGGSGKVFARNTRRAAEVWMDEFKRHYYEQVPAAKGVPYGDISARLKLREQLRCNNFAWYLKNVYPELKLPENVHGYIKQGNRCLDTLGSISESASVHLYPCHYQGGNQDFRITKRNQIMVHDWCLSVDNSSLGQLVRLRSCRGDESQRWTREGGKIRHGAHSELCLTNNNLSVIADRCTGLDSQIWLTKD</sequence>